<dbReference type="SUPFAM" id="SSF55166">
    <property type="entry name" value="Hedgehog/DD-peptidase"/>
    <property type="match status" value="1"/>
</dbReference>
<keyword evidence="1" id="KW-0812">Transmembrane</keyword>
<protein>
    <submittedName>
        <fullName evidence="2">Uncharacterized protein</fullName>
    </submittedName>
</protein>
<sequence>MKRKSKINKRRLLVVFIGITLFFITIKLLFPSIMPFGYKTENVKNGKMTEEERRRADSIKIISQSTPDRMKLSSFYKSGGALKKNRIVGVRDYDESFPDSQSLQLASAFHYGVRPVANRQDAEKRKNELVYIGSNPYYDLKKLNSSVPYLVPRAAVLLQDIARTFMDSLQAKGVPINKILVSSVLRTKEDVDKLRQHNHNATSNSCHLYGTTFDIAYNRYATVTRPVRNDTLKWVLSEVLNDLRKQGRCYIKHEKLQGCFHITVK</sequence>
<keyword evidence="3" id="KW-1185">Reference proteome</keyword>
<evidence type="ECO:0000256" key="1">
    <source>
        <dbReference type="SAM" id="Phobius"/>
    </source>
</evidence>
<accession>A0A7C9MDS1</accession>
<comment type="caution">
    <text evidence="2">The sequence shown here is derived from an EMBL/GenBank/DDBJ whole genome shotgun (WGS) entry which is preliminary data.</text>
</comment>
<dbReference type="InterPro" id="IPR009045">
    <property type="entry name" value="Zn_M74/Hedgehog-like"/>
</dbReference>
<keyword evidence="1" id="KW-0472">Membrane</keyword>
<evidence type="ECO:0000313" key="2">
    <source>
        <dbReference type="EMBL" id="MUL28300.1"/>
    </source>
</evidence>
<keyword evidence="1" id="KW-1133">Transmembrane helix</keyword>
<name>A0A7C9MDS1_9BACT</name>
<dbReference type="AlphaFoldDB" id="A0A7C9MDS1"/>
<dbReference type="RefSeq" id="WP_155716248.1">
    <property type="nucleotide sequence ID" value="NZ_VVIQ01000008.1"/>
</dbReference>
<organism evidence="2 3">
    <name type="scientific">Prevotella vespertina</name>
    <dbReference type="NCBI Taxonomy" id="2608404"/>
    <lineage>
        <taxon>Bacteria</taxon>
        <taxon>Pseudomonadati</taxon>
        <taxon>Bacteroidota</taxon>
        <taxon>Bacteroidia</taxon>
        <taxon>Bacteroidales</taxon>
        <taxon>Prevotellaceae</taxon>
        <taxon>Prevotella</taxon>
    </lineage>
</organism>
<dbReference type="Pfam" id="PF18979">
    <property type="entry name" value="DUF5715"/>
    <property type="match status" value="1"/>
</dbReference>
<dbReference type="InterPro" id="IPR043769">
    <property type="entry name" value="DUF5715"/>
</dbReference>
<dbReference type="EMBL" id="VVIQ01000008">
    <property type="protein sequence ID" value="MUL28300.1"/>
    <property type="molecule type" value="Genomic_DNA"/>
</dbReference>
<reference evidence="2 3" key="1">
    <citation type="submission" date="2019-09" db="EMBL/GenBank/DDBJ databases">
        <title>Prevotella A2879 sp. nov., isolated from an abscess of a patient.</title>
        <authorList>
            <person name="Buhl M."/>
            <person name="Oberhettinger P."/>
        </authorList>
    </citation>
    <scope>NUCLEOTIDE SEQUENCE [LARGE SCALE GENOMIC DNA]</scope>
    <source>
        <strain evidence="2 3">A2879</strain>
    </source>
</reference>
<dbReference type="Proteomes" id="UP000482295">
    <property type="component" value="Unassembled WGS sequence"/>
</dbReference>
<proteinExistence type="predicted"/>
<evidence type="ECO:0000313" key="3">
    <source>
        <dbReference type="Proteomes" id="UP000482295"/>
    </source>
</evidence>
<gene>
    <name evidence="2" type="ORF">F0475_08290</name>
</gene>
<feature type="transmembrane region" description="Helical" evidence="1">
    <location>
        <begin position="12"/>
        <end position="30"/>
    </location>
</feature>